<name>A0A2T4ZBR9_9BACL</name>
<comment type="caution">
    <text evidence="1">The sequence shown here is derived from an EMBL/GenBank/DDBJ whole genome shotgun (WGS) entry which is preliminary data.</text>
</comment>
<protein>
    <recommendedName>
        <fullName evidence="3">Competence protein ComGF</fullName>
    </recommendedName>
</protein>
<sequence length="142" mass="16375">MLLMLFLIPVVMAVTFHMETGVKETFWEQQLQMELSAFAMDVRDEIRACTDYRLTEDGSLLMDTADGATIRYKLDQHRIIRSVRPPGESRFQGTTILAYNVSQLMFSPDDVGLLLKIRLENGWTEREAQYYFRGRTEGANKG</sequence>
<dbReference type="EMBL" id="PZZP01000001">
    <property type="protein sequence ID" value="PTM59350.1"/>
    <property type="molecule type" value="Genomic_DNA"/>
</dbReference>
<organism evidence="1 2">
    <name type="scientific">Desmospora activa DSM 45169</name>
    <dbReference type="NCBI Taxonomy" id="1121389"/>
    <lineage>
        <taxon>Bacteria</taxon>
        <taxon>Bacillati</taxon>
        <taxon>Bacillota</taxon>
        <taxon>Bacilli</taxon>
        <taxon>Bacillales</taxon>
        <taxon>Thermoactinomycetaceae</taxon>
        <taxon>Desmospora</taxon>
    </lineage>
</organism>
<keyword evidence="2" id="KW-1185">Reference proteome</keyword>
<accession>A0A2T4ZBR9</accession>
<evidence type="ECO:0000313" key="2">
    <source>
        <dbReference type="Proteomes" id="UP000241639"/>
    </source>
</evidence>
<dbReference type="Proteomes" id="UP000241639">
    <property type="component" value="Unassembled WGS sequence"/>
</dbReference>
<evidence type="ECO:0000313" key="1">
    <source>
        <dbReference type="EMBL" id="PTM59350.1"/>
    </source>
</evidence>
<proteinExistence type="predicted"/>
<dbReference type="AlphaFoldDB" id="A0A2T4ZBR9"/>
<evidence type="ECO:0008006" key="3">
    <source>
        <dbReference type="Google" id="ProtNLM"/>
    </source>
</evidence>
<reference evidence="1 2" key="1">
    <citation type="submission" date="2018-04" db="EMBL/GenBank/DDBJ databases">
        <title>Genomic Encyclopedia of Archaeal and Bacterial Type Strains, Phase II (KMG-II): from individual species to whole genera.</title>
        <authorList>
            <person name="Goeker M."/>
        </authorList>
    </citation>
    <scope>NUCLEOTIDE SEQUENCE [LARGE SCALE GENOMIC DNA]</scope>
    <source>
        <strain evidence="1 2">DSM 45169</strain>
    </source>
</reference>
<gene>
    <name evidence="1" type="ORF">C8J48_1963</name>
</gene>